<dbReference type="Proteomes" id="UP000198583">
    <property type="component" value="Unassembled WGS sequence"/>
</dbReference>
<sequence length="44" mass="4403">MKLNTIARTAAAVILSLGALLAMSGAASADEPGAIFTPPYCARP</sequence>
<name>A0A1I6EZ21_9PSEU</name>
<evidence type="ECO:0000313" key="3">
    <source>
        <dbReference type="Proteomes" id="UP000198583"/>
    </source>
</evidence>
<dbReference type="STRING" id="84724.SAMN04488564_106424"/>
<protein>
    <submittedName>
        <fullName evidence="2">Uncharacterized protein</fullName>
    </submittedName>
</protein>
<keyword evidence="1" id="KW-0732">Signal</keyword>
<reference evidence="3" key="1">
    <citation type="submission" date="2016-10" db="EMBL/GenBank/DDBJ databases">
        <authorList>
            <person name="Varghese N."/>
            <person name="Submissions S."/>
        </authorList>
    </citation>
    <scope>NUCLEOTIDE SEQUENCE [LARGE SCALE GENOMIC DNA]</scope>
    <source>
        <strain evidence="3">DSM 44232</strain>
    </source>
</reference>
<keyword evidence="3" id="KW-1185">Reference proteome</keyword>
<dbReference type="AlphaFoldDB" id="A0A1I6EZ21"/>
<gene>
    <name evidence="2" type="ORF">SAMN04488564_106424</name>
</gene>
<feature type="chain" id="PRO_5011774021" evidence="1">
    <location>
        <begin position="30"/>
        <end position="44"/>
    </location>
</feature>
<evidence type="ECO:0000313" key="2">
    <source>
        <dbReference type="EMBL" id="SFR22950.1"/>
    </source>
</evidence>
<accession>A0A1I6EZ21</accession>
<dbReference type="EMBL" id="FOYL01000006">
    <property type="protein sequence ID" value="SFR22950.1"/>
    <property type="molecule type" value="Genomic_DNA"/>
</dbReference>
<proteinExistence type="predicted"/>
<evidence type="ECO:0000256" key="1">
    <source>
        <dbReference type="SAM" id="SignalP"/>
    </source>
</evidence>
<feature type="signal peptide" evidence="1">
    <location>
        <begin position="1"/>
        <end position="29"/>
    </location>
</feature>
<organism evidence="2 3">
    <name type="scientific">Lentzea waywayandensis</name>
    <dbReference type="NCBI Taxonomy" id="84724"/>
    <lineage>
        <taxon>Bacteria</taxon>
        <taxon>Bacillati</taxon>
        <taxon>Actinomycetota</taxon>
        <taxon>Actinomycetes</taxon>
        <taxon>Pseudonocardiales</taxon>
        <taxon>Pseudonocardiaceae</taxon>
        <taxon>Lentzea</taxon>
    </lineage>
</organism>